<dbReference type="CDD" id="cd02023">
    <property type="entry name" value="UMPK"/>
    <property type="match status" value="1"/>
</dbReference>
<name>B3S289_TRIAD</name>
<comment type="pathway">
    <text evidence="17">Pyrimidine metabolism; CTP biosynthesis via salvage pathway; CTP from cytidine: step 1/3.</text>
</comment>
<dbReference type="NCBIfam" id="NF004018">
    <property type="entry name" value="PRK05480.1"/>
    <property type="match status" value="1"/>
</dbReference>
<dbReference type="STRING" id="10228.B3S289"/>
<keyword evidence="10 17" id="KW-0067">ATP-binding</keyword>
<dbReference type="UniPathway" id="UPA00579">
    <property type="reaction ID" value="UER00640"/>
</dbReference>
<evidence type="ECO:0000259" key="19">
    <source>
        <dbReference type="Pfam" id="PF00485"/>
    </source>
</evidence>
<evidence type="ECO:0000256" key="9">
    <source>
        <dbReference type="ARBA" id="ARBA00022777"/>
    </source>
</evidence>
<dbReference type="NCBIfam" id="TIGR00235">
    <property type="entry name" value="udk"/>
    <property type="match status" value="1"/>
</dbReference>
<proteinExistence type="inferred from homology"/>
<evidence type="ECO:0000256" key="1">
    <source>
        <dbReference type="ARBA" id="ARBA00004123"/>
    </source>
</evidence>
<dbReference type="GO" id="GO:0044206">
    <property type="term" value="P:UMP salvage"/>
    <property type="evidence" value="ECO:0007669"/>
    <property type="project" value="UniProtKB-UniPathway"/>
</dbReference>
<keyword evidence="22" id="KW-1185">Reference proteome</keyword>
<dbReference type="InterPro" id="IPR029057">
    <property type="entry name" value="PRTase-like"/>
</dbReference>
<evidence type="ECO:0000256" key="18">
    <source>
        <dbReference type="SAM" id="MobiDB-lite"/>
    </source>
</evidence>
<sequence length="481" mass="54364">MQKSTSSGSILNNDSRSPPRLITSSNRTIYTAGRPPWYNAAGQFEQAFVIGLCGGSASGKTSLARKIIESLNVPWVTMLSMDAFYKVLSEEKHLLANQNEYNFDCPDAIDYDVAVSTLRKLKEGKQVEIPVYDFTTHTRLEETKTVYGANVIIFEGIVSFCNKELLELMDMKIFVDADSDIRLARRLRRDIYERGRDLEGILKQYHKSVKPSYEEYIAPSRKFADIVVPRGSENDVAIDLIVHHVNKQLAKVWREICWAELKCAHRGQPLPSSLYIVEKSPQVTGIHTKIRSKETNRDDFIFYSKRLMRLLFEYTLSLLPFDNITVQTPYGTPYVGKRFNGSICGVSILRAGETMEAALCSICKDVRVGKILIQTNEETDEPELHYLQLPKNIDRDYVILMDATLATGAAALMAIRVLLDHEVQEEKIFFVSMIAAESGTHTIAYAFPKVKIVTTAVDPELNDYFHILPGIGNFGDRFFGT</sequence>
<dbReference type="KEGG" id="tad:TRIADDRAFT_50478"/>
<dbReference type="SUPFAM" id="SSF53271">
    <property type="entry name" value="PRTase-like"/>
    <property type="match status" value="1"/>
</dbReference>
<dbReference type="FunFam" id="3.40.50.2020:FF:000010">
    <property type="entry name" value="Uridine-cytidine kinase"/>
    <property type="match status" value="1"/>
</dbReference>
<dbReference type="GO" id="GO:0005524">
    <property type="term" value="F:ATP binding"/>
    <property type="evidence" value="ECO:0007669"/>
    <property type="project" value="UniProtKB-KW"/>
</dbReference>
<comment type="similarity">
    <text evidence="4 17">Belongs to the uridine kinase family.</text>
</comment>
<dbReference type="Pfam" id="PF14681">
    <property type="entry name" value="UPRTase"/>
    <property type="match status" value="1"/>
</dbReference>
<evidence type="ECO:0000313" key="21">
    <source>
        <dbReference type="EMBL" id="EDV23072.1"/>
    </source>
</evidence>
<keyword evidence="11" id="KW-0832">Ubl conjugation</keyword>
<dbReference type="GO" id="GO:0005634">
    <property type="term" value="C:nucleus"/>
    <property type="evidence" value="ECO:0007669"/>
    <property type="project" value="UniProtKB-SubCell"/>
</dbReference>
<evidence type="ECO:0000256" key="16">
    <source>
        <dbReference type="ARBA" id="ARBA00065923"/>
    </source>
</evidence>
<dbReference type="InterPro" id="IPR027417">
    <property type="entry name" value="P-loop_NTPase"/>
</dbReference>
<dbReference type="NCBIfam" id="NF001097">
    <property type="entry name" value="PRK00129.1"/>
    <property type="match status" value="1"/>
</dbReference>
<keyword evidence="8 17" id="KW-0547">Nucleotide-binding</keyword>
<accession>B3S289</accession>
<evidence type="ECO:0000256" key="3">
    <source>
        <dbReference type="ARBA" id="ARBA00004690"/>
    </source>
</evidence>
<evidence type="ECO:0000256" key="2">
    <source>
        <dbReference type="ARBA" id="ARBA00004496"/>
    </source>
</evidence>
<evidence type="ECO:0000259" key="20">
    <source>
        <dbReference type="Pfam" id="PF14681"/>
    </source>
</evidence>
<keyword evidence="7 17" id="KW-0808">Transferase</keyword>
<dbReference type="GO" id="GO:0043771">
    <property type="term" value="F:cytidine kinase activity"/>
    <property type="evidence" value="ECO:0007669"/>
    <property type="project" value="RHEA"/>
</dbReference>
<evidence type="ECO:0000256" key="14">
    <source>
        <dbReference type="ARBA" id="ARBA00048909"/>
    </source>
</evidence>
<evidence type="ECO:0000256" key="12">
    <source>
        <dbReference type="ARBA" id="ARBA00023242"/>
    </source>
</evidence>
<dbReference type="EC" id="2.7.1.48" evidence="17"/>
<dbReference type="InterPro" id="IPR000764">
    <property type="entry name" value="Uridine_kinase-like"/>
</dbReference>
<dbReference type="Proteomes" id="UP000009022">
    <property type="component" value="Unassembled WGS sequence"/>
</dbReference>
<comment type="pathway">
    <text evidence="3 17">Pyrimidine metabolism; UMP biosynthesis via salvage pathway; UMP from uridine: step 1/1.</text>
</comment>
<dbReference type="Gene3D" id="3.40.50.300">
    <property type="entry name" value="P-loop containing nucleotide triphosphate hydrolases"/>
    <property type="match status" value="1"/>
</dbReference>
<dbReference type="EMBL" id="DS985247">
    <property type="protein sequence ID" value="EDV23072.1"/>
    <property type="molecule type" value="Genomic_DNA"/>
</dbReference>
<keyword evidence="12" id="KW-0539">Nucleus</keyword>
<evidence type="ECO:0000256" key="15">
    <source>
        <dbReference type="ARBA" id="ARBA00056790"/>
    </source>
</evidence>
<feature type="region of interest" description="Disordered" evidence="18">
    <location>
        <begin position="1"/>
        <end position="22"/>
    </location>
</feature>
<dbReference type="GO" id="GO:0005737">
    <property type="term" value="C:cytoplasm"/>
    <property type="evidence" value="ECO:0000318"/>
    <property type="project" value="GO_Central"/>
</dbReference>
<evidence type="ECO:0000256" key="10">
    <source>
        <dbReference type="ARBA" id="ARBA00022840"/>
    </source>
</evidence>
<dbReference type="PRINTS" id="PR00988">
    <property type="entry name" value="URIDINKINASE"/>
</dbReference>
<evidence type="ECO:0000256" key="17">
    <source>
        <dbReference type="RuleBase" id="RU003825"/>
    </source>
</evidence>
<evidence type="ECO:0000256" key="8">
    <source>
        <dbReference type="ARBA" id="ARBA00022741"/>
    </source>
</evidence>
<dbReference type="OrthoDB" id="10257085at2759"/>
<dbReference type="Gene3D" id="3.40.50.2020">
    <property type="match status" value="1"/>
</dbReference>
<comment type="subcellular location">
    <subcellularLocation>
        <location evidence="2">Cytoplasm</location>
    </subcellularLocation>
    <subcellularLocation>
        <location evidence="1">Nucleus</location>
    </subcellularLocation>
</comment>
<comment type="subunit">
    <text evidence="16">Interacts with RNF19B.</text>
</comment>
<evidence type="ECO:0000256" key="7">
    <source>
        <dbReference type="ARBA" id="ARBA00022679"/>
    </source>
</evidence>
<dbReference type="Pfam" id="PF00485">
    <property type="entry name" value="PRK"/>
    <property type="match status" value="1"/>
</dbReference>
<dbReference type="InterPro" id="IPR000836">
    <property type="entry name" value="PRTase_dom"/>
</dbReference>
<keyword evidence="5" id="KW-0963">Cytoplasm</keyword>
<evidence type="ECO:0000256" key="4">
    <source>
        <dbReference type="ARBA" id="ARBA00005408"/>
    </source>
</evidence>
<feature type="domain" description="Phosphoribosyltransferase" evidence="20">
    <location>
        <begin position="278"/>
        <end position="481"/>
    </location>
</feature>
<dbReference type="GO" id="GO:0044211">
    <property type="term" value="P:CTP salvage"/>
    <property type="evidence" value="ECO:0007669"/>
    <property type="project" value="UniProtKB-UniPathway"/>
</dbReference>
<dbReference type="PhylomeDB" id="B3S289"/>
<keyword evidence="6" id="KW-0597">Phosphoprotein</keyword>
<dbReference type="FunFam" id="3.40.50.300:FF:000200">
    <property type="entry name" value="Uridine-cytidine kinase"/>
    <property type="match status" value="1"/>
</dbReference>
<evidence type="ECO:0000256" key="11">
    <source>
        <dbReference type="ARBA" id="ARBA00022843"/>
    </source>
</evidence>
<keyword evidence="9 17" id="KW-0418">Kinase</keyword>
<evidence type="ECO:0000313" key="22">
    <source>
        <dbReference type="Proteomes" id="UP000009022"/>
    </source>
</evidence>
<evidence type="ECO:0000256" key="13">
    <source>
        <dbReference type="ARBA" id="ARBA00047436"/>
    </source>
</evidence>
<comment type="catalytic activity">
    <reaction evidence="13 17">
        <text>cytidine + ATP = CMP + ADP + H(+)</text>
        <dbReference type="Rhea" id="RHEA:24674"/>
        <dbReference type="ChEBI" id="CHEBI:15378"/>
        <dbReference type="ChEBI" id="CHEBI:17562"/>
        <dbReference type="ChEBI" id="CHEBI:30616"/>
        <dbReference type="ChEBI" id="CHEBI:60377"/>
        <dbReference type="ChEBI" id="CHEBI:456216"/>
        <dbReference type="EC" id="2.7.1.48"/>
    </reaction>
</comment>
<dbReference type="CTD" id="6755195"/>
<protein>
    <recommendedName>
        <fullName evidence="17">Uridine kinase</fullName>
        <ecNumber evidence="17">2.7.1.48</ecNumber>
    </recommendedName>
</protein>
<dbReference type="GO" id="GO:0004849">
    <property type="term" value="F:uridine kinase activity"/>
    <property type="evidence" value="ECO:0000318"/>
    <property type="project" value="GO_Central"/>
</dbReference>
<dbReference type="UniPathway" id="UPA00574">
    <property type="reaction ID" value="UER00637"/>
</dbReference>
<dbReference type="OMA" id="EPQLHCE"/>
<evidence type="ECO:0000256" key="5">
    <source>
        <dbReference type="ARBA" id="ARBA00022490"/>
    </source>
</evidence>
<feature type="domain" description="Phosphoribulokinase/uridine kinase" evidence="19">
    <location>
        <begin position="49"/>
        <end position="237"/>
    </location>
</feature>
<comment type="catalytic activity">
    <reaction evidence="14 17">
        <text>uridine + ATP = UMP + ADP + H(+)</text>
        <dbReference type="Rhea" id="RHEA:16825"/>
        <dbReference type="ChEBI" id="CHEBI:15378"/>
        <dbReference type="ChEBI" id="CHEBI:16704"/>
        <dbReference type="ChEBI" id="CHEBI:30616"/>
        <dbReference type="ChEBI" id="CHEBI:57865"/>
        <dbReference type="ChEBI" id="CHEBI:456216"/>
        <dbReference type="EC" id="2.7.1.48"/>
    </reaction>
</comment>
<dbReference type="GeneID" id="6755195"/>
<dbReference type="InterPro" id="IPR006083">
    <property type="entry name" value="PRK/URK"/>
</dbReference>
<dbReference type="eggNOG" id="KOG4203">
    <property type="taxonomic scope" value="Eukaryota"/>
</dbReference>
<dbReference type="SUPFAM" id="SSF52540">
    <property type="entry name" value="P-loop containing nucleoside triphosphate hydrolases"/>
    <property type="match status" value="1"/>
</dbReference>
<gene>
    <name evidence="21" type="ORF">TRIADDRAFT_50478</name>
</gene>
<dbReference type="PANTHER" id="PTHR10285">
    <property type="entry name" value="URIDINE KINASE"/>
    <property type="match status" value="1"/>
</dbReference>
<dbReference type="HOGENOM" id="CLU_021278_0_1_1"/>
<dbReference type="AlphaFoldDB" id="B3S289"/>
<comment type="function">
    <text evidence="15">May contribute to UTP accumulation needed for blast transformation and proliferation.</text>
</comment>
<dbReference type="InParanoid" id="B3S289"/>
<organism evidence="21 22">
    <name type="scientific">Trichoplax adhaerens</name>
    <name type="common">Trichoplax reptans</name>
    <dbReference type="NCBI Taxonomy" id="10228"/>
    <lineage>
        <taxon>Eukaryota</taxon>
        <taxon>Metazoa</taxon>
        <taxon>Placozoa</taxon>
        <taxon>Uniplacotomia</taxon>
        <taxon>Trichoplacea</taxon>
        <taxon>Trichoplacidae</taxon>
        <taxon>Trichoplax</taxon>
    </lineage>
</organism>
<evidence type="ECO:0000256" key="6">
    <source>
        <dbReference type="ARBA" id="ARBA00022553"/>
    </source>
</evidence>
<reference evidence="21 22" key="1">
    <citation type="journal article" date="2008" name="Nature">
        <title>The Trichoplax genome and the nature of placozoans.</title>
        <authorList>
            <person name="Srivastava M."/>
            <person name="Begovic E."/>
            <person name="Chapman J."/>
            <person name="Putnam N.H."/>
            <person name="Hellsten U."/>
            <person name="Kawashima T."/>
            <person name="Kuo A."/>
            <person name="Mitros T."/>
            <person name="Salamov A."/>
            <person name="Carpenter M.L."/>
            <person name="Signorovitch A.Y."/>
            <person name="Moreno M.A."/>
            <person name="Kamm K."/>
            <person name="Grimwood J."/>
            <person name="Schmutz J."/>
            <person name="Shapiro H."/>
            <person name="Grigoriev I.V."/>
            <person name="Buss L.W."/>
            <person name="Schierwater B."/>
            <person name="Dellaporta S.L."/>
            <person name="Rokhsar D.S."/>
        </authorList>
    </citation>
    <scope>NUCLEOTIDE SEQUENCE [LARGE SCALE GENOMIC DNA]</scope>
    <source>
        <strain evidence="21 22">Grell-BS-1999</strain>
    </source>
</reference>
<dbReference type="RefSeq" id="XP_002113982.1">
    <property type="nucleotide sequence ID" value="XM_002113946.1"/>
</dbReference>